<reference evidence="1 2" key="1">
    <citation type="submission" date="2018-09" db="EMBL/GenBank/DDBJ databases">
        <title>A high-quality reference genome of wild soybean provides a powerful tool to mine soybean genomes.</title>
        <authorList>
            <person name="Xie M."/>
            <person name="Chung C.Y.L."/>
            <person name="Li M.-W."/>
            <person name="Wong F.-L."/>
            <person name="Chan T.-F."/>
            <person name="Lam H.-M."/>
        </authorList>
    </citation>
    <scope>NUCLEOTIDE SEQUENCE [LARGE SCALE GENOMIC DNA]</scope>
    <source>
        <strain evidence="2">cv. W05</strain>
        <tissue evidence="1">Hypocotyl of etiolated seedlings</tissue>
    </source>
</reference>
<comment type="caution">
    <text evidence="1">The sequence shown here is derived from an EMBL/GenBank/DDBJ whole genome shotgun (WGS) entry which is preliminary data.</text>
</comment>
<organism evidence="1 2">
    <name type="scientific">Glycine soja</name>
    <name type="common">Wild soybean</name>
    <dbReference type="NCBI Taxonomy" id="3848"/>
    <lineage>
        <taxon>Eukaryota</taxon>
        <taxon>Viridiplantae</taxon>
        <taxon>Streptophyta</taxon>
        <taxon>Embryophyta</taxon>
        <taxon>Tracheophyta</taxon>
        <taxon>Spermatophyta</taxon>
        <taxon>Magnoliopsida</taxon>
        <taxon>eudicotyledons</taxon>
        <taxon>Gunneridae</taxon>
        <taxon>Pentapetalae</taxon>
        <taxon>rosids</taxon>
        <taxon>fabids</taxon>
        <taxon>Fabales</taxon>
        <taxon>Fabaceae</taxon>
        <taxon>Papilionoideae</taxon>
        <taxon>50 kb inversion clade</taxon>
        <taxon>NPAAA clade</taxon>
        <taxon>indigoferoid/millettioid clade</taxon>
        <taxon>Phaseoleae</taxon>
        <taxon>Glycine</taxon>
        <taxon>Glycine subgen. Soja</taxon>
    </lineage>
</organism>
<evidence type="ECO:0000313" key="1">
    <source>
        <dbReference type="EMBL" id="RZB47675.1"/>
    </source>
</evidence>
<keyword evidence="2" id="KW-1185">Reference proteome</keyword>
<proteinExistence type="predicted"/>
<dbReference type="Proteomes" id="UP000289340">
    <property type="component" value="Chromosome 19"/>
</dbReference>
<gene>
    <name evidence="1" type="ORF">D0Y65_051313</name>
</gene>
<protein>
    <submittedName>
        <fullName evidence="1">Uncharacterized protein</fullName>
    </submittedName>
</protein>
<evidence type="ECO:0000313" key="2">
    <source>
        <dbReference type="Proteomes" id="UP000289340"/>
    </source>
</evidence>
<name>A0A445FFQ3_GLYSO</name>
<sequence>MVLKFTPSNNTCILLSFLFQVQPINVAYQLLHFALDPSNFNLLHFLISTFIATLVSP</sequence>
<dbReference type="EMBL" id="QZWG01000019">
    <property type="protein sequence ID" value="RZB47675.1"/>
    <property type="molecule type" value="Genomic_DNA"/>
</dbReference>
<accession>A0A445FFQ3</accession>
<dbReference type="AlphaFoldDB" id="A0A445FFQ3"/>